<evidence type="ECO:0000256" key="2">
    <source>
        <dbReference type="ARBA" id="ARBA00023015"/>
    </source>
</evidence>
<evidence type="ECO:0000256" key="3">
    <source>
        <dbReference type="ARBA" id="ARBA00023125"/>
    </source>
</evidence>
<proteinExistence type="predicted"/>
<protein>
    <submittedName>
        <fullName evidence="8">TetR/AcrR family transcriptional regulator</fullName>
    </submittedName>
</protein>
<evidence type="ECO:0000259" key="7">
    <source>
        <dbReference type="PROSITE" id="PS50977"/>
    </source>
</evidence>
<dbReference type="SUPFAM" id="SSF48498">
    <property type="entry name" value="Tetracyclin repressor-like, C-terminal domain"/>
    <property type="match status" value="1"/>
</dbReference>
<evidence type="ECO:0000256" key="6">
    <source>
        <dbReference type="SAM" id="MobiDB-lite"/>
    </source>
</evidence>
<evidence type="ECO:0000256" key="4">
    <source>
        <dbReference type="ARBA" id="ARBA00023163"/>
    </source>
</evidence>
<dbReference type="GO" id="GO:0003700">
    <property type="term" value="F:DNA-binding transcription factor activity"/>
    <property type="evidence" value="ECO:0007669"/>
    <property type="project" value="TreeGrafter"/>
</dbReference>
<dbReference type="Gene3D" id="1.10.357.10">
    <property type="entry name" value="Tetracycline Repressor, domain 2"/>
    <property type="match status" value="1"/>
</dbReference>
<evidence type="ECO:0000256" key="5">
    <source>
        <dbReference type="PROSITE-ProRule" id="PRU00335"/>
    </source>
</evidence>
<feature type="DNA-binding region" description="H-T-H motif" evidence="5">
    <location>
        <begin position="25"/>
        <end position="44"/>
    </location>
</feature>
<dbReference type="PANTHER" id="PTHR30055">
    <property type="entry name" value="HTH-TYPE TRANSCRIPTIONAL REGULATOR RUTR"/>
    <property type="match status" value="1"/>
</dbReference>
<dbReference type="EMBL" id="JABBPN010000002">
    <property type="protein sequence ID" value="NMO94745.1"/>
    <property type="molecule type" value="Genomic_DNA"/>
</dbReference>
<evidence type="ECO:0000313" key="8">
    <source>
        <dbReference type="EMBL" id="NMO94745.1"/>
    </source>
</evidence>
<dbReference type="SUPFAM" id="SSF46689">
    <property type="entry name" value="Homeodomain-like"/>
    <property type="match status" value="1"/>
</dbReference>
<dbReference type="Gene3D" id="1.10.10.60">
    <property type="entry name" value="Homeodomain-like"/>
    <property type="match status" value="1"/>
</dbReference>
<dbReference type="RefSeq" id="WP_169503440.1">
    <property type="nucleotide sequence ID" value="NZ_JABBPN010000002.1"/>
</dbReference>
<feature type="region of interest" description="Disordered" evidence="6">
    <location>
        <begin position="190"/>
        <end position="212"/>
    </location>
</feature>
<keyword evidence="4" id="KW-0804">Transcription</keyword>
<accession>A0A848M1W9</accession>
<dbReference type="AlphaFoldDB" id="A0A848M1W9"/>
<keyword evidence="2" id="KW-0805">Transcription regulation</keyword>
<name>A0A848M1W9_PAELE</name>
<organism evidence="8 9">
    <name type="scientific">Paenibacillus lemnae</name>
    <dbReference type="NCBI Taxonomy" id="1330551"/>
    <lineage>
        <taxon>Bacteria</taxon>
        <taxon>Bacillati</taxon>
        <taxon>Bacillota</taxon>
        <taxon>Bacilli</taxon>
        <taxon>Bacillales</taxon>
        <taxon>Paenibacillaceae</taxon>
        <taxon>Paenibacillus</taxon>
    </lineage>
</organism>
<keyword evidence="3 5" id="KW-0238">DNA-binding</keyword>
<dbReference type="PRINTS" id="PR00455">
    <property type="entry name" value="HTHTETR"/>
</dbReference>
<keyword evidence="1" id="KW-0678">Repressor</keyword>
<feature type="domain" description="HTH tetR-type" evidence="7">
    <location>
        <begin position="2"/>
        <end position="62"/>
    </location>
</feature>
<comment type="caution">
    <text evidence="8">The sequence shown here is derived from an EMBL/GenBank/DDBJ whole genome shotgun (WGS) entry which is preliminary data.</text>
</comment>
<dbReference type="InterPro" id="IPR009057">
    <property type="entry name" value="Homeodomain-like_sf"/>
</dbReference>
<dbReference type="PROSITE" id="PS50977">
    <property type="entry name" value="HTH_TETR_2"/>
    <property type="match status" value="1"/>
</dbReference>
<dbReference type="PANTHER" id="PTHR30055:SF175">
    <property type="entry name" value="HTH-TYPE TRANSCRIPTIONAL REPRESSOR KSTR2"/>
    <property type="match status" value="1"/>
</dbReference>
<dbReference type="InterPro" id="IPR050109">
    <property type="entry name" value="HTH-type_TetR-like_transc_reg"/>
</dbReference>
<sequence>MSVKKEAVLAAGKRLFLDQGIVQTSMEQIAEAVPVSKMTIYNYFQSKEGLLDQVVDEMLQEVWGKYRDLMDRAKDPLDALNLMYREQDQMSLPMSQPFLTDLVKFPDQMNKMLQFNQDKVLPEFEMLIFKGQQKGQIRKDISPHLLVAFLTFIKEYSARTNWYEGLGSPAAVGEQIMTILYYGIIQKHDGPGVEESEVSEKPEAPDEPDSTT</sequence>
<dbReference type="Proteomes" id="UP000565468">
    <property type="component" value="Unassembled WGS sequence"/>
</dbReference>
<gene>
    <name evidence="8" type="ORF">HII30_02950</name>
</gene>
<reference evidence="8 9" key="1">
    <citation type="submission" date="2020-04" db="EMBL/GenBank/DDBJ databases">
        <title>Paenibacillus algicola sp. nov., a novel marine bacterium producing alginate lyase.</title>
        <authorList>
            <person name="Huang H."/>
        </authorList>
    </citation>
    <scope>NUCLEOTIDE SEQUENCE [LARGE SCALE GENOMIC DNA]</scope>
    <source>
        <strain evidence="8 9">L7-75</strain>
    </source>
</reference>
<evidence type="ECO:0000313" key="9">
    <source>
        <dbReference type="Proteomes" id="UP000565468"/>
    </source>
</evidence>
<dbReference type="InterPro" id="IPR001647">
    <property type="entry name" value="HTH_TetR"/>
</dbReference>
<dbReference type="FunFam" id="1.10.10.60:FF:000141">
    <property type="entry name" value="TetR family transcriptional regulator"/>
    <property type="match status" value="1"/>
</dbReference>
<evidence type="ECO:0000256" key="1">
    <source>
        <dbReference type="ARBA" id="ARBA00022491"/>
    </source>
</evidence>
<dbReference type="GO" id="GO:0000976">
    <property type="term" value="F:transcription cis-regulatory region binding"/>
    <property type="evidence" value="ECO:0007669"/>
    <property type="project" value="TreeGrafter"/>
</dbReference>
<dbReference type="InterPro" id="IPR036271">
    <property type="entry name" value="Tet_transcr_reg_TetR-rel_C_sf"/>
</dbReference>
<keyword evidence="9" id="KW-1185">Reference proteome</keyword>
<dbReference type="Pfam" id="PF00440">
    <property type="entry name" value="TetR_N"/>
    <property type="match status" value="1"/>
</dbReference>
<dbReference type="GO" id="GO:0045892">
    <property type="term" value="P:negative regulation of DNA-templated transcription"/>
    <property type="evidence" value="ECO:0007669"/>
    <property type="project" value="UniProtKB-ARBA"/>
</dbReference>